<dbReference type="AlphaFoldDB" id="A0AAV3NHT1"/>
<organism evidence="3 4">
    <name type="scientific">Lithospermum erythrorhizon</name>
    <name type="common">Purple gromwell</name>
    <name type="synonym">Lithospermum officinale var. erythrorhizon</name>
    <dbReference type="NCBI Taxonomy" id="34254"/>
    <lineage>
        <taxon>Eukaryota</taxon>
        <taxon>Viridiplantae</taxon>
        <taxon>Streptophyta</taxon>
        <taxon>Embryophyta</taxon>
        <taxon>Tracheophyta</taxon>
        <taxon>Spermatophyta</taxon>
        <taxon>Magnoliopsida</taxon>
        <taxon>eudicotyledons</taxon>
        <taxon>Gunneridae</taxon>
        <taxon>Pentapetalae</taxon>
        <taxon>asterids</taxon>
        <taxon>lamiids</taxon>
        <taxon>Boraginales</taxon>
        <taxon>Boraginaceae</taxon>
        <taxon>Boraginoideae</taxon>
        <taxon>Lithospermeae</taxon>
        <taxon>Lithospermum</taxon>
    </lineage>
</organism>
<evidence type="ECO:0000313" key="3">
    <source>
        <dbReference type="EMBL" id="GAA0138899.1"/>
    </source>
</evidence>
<dbReference type="Pfam" id="PF04195">
    <property type="entry name" value="Transposase_28"/>
    <property type="match status" value="1"/>
</dbReference>
<gene>
    <name evidence="3" type="ORF">LIER_00555</name>
</gene>
<dbReference type="EMBL" id="BAABME010000043">
    <property type="protein sequence ID" value="GAA0138899.1"/>
    <property type="molecule type" value="Genomic_DNA"/>
</dbReference>
<name>A0AAV3NHT1_LITER</name>
<dbReference type="Proteomes" id="UP001454036">
    <property type="component" value="Unassembled WGS sequence"/>
</dbReference>
<evidence type="ECO:0000313" key="4">
    <source>
        <dbReference type="Proteomes" id="UP001454036"/>
    </source>
</evidence>
<protein>
    <recommendedName>
        <fullName evidence="2">Transposase (putative) gypsy type domain-containing protein</fullName>
    </recommendedName>
</protein>
<keyword evidence="4" id="KW-1185">Reference proteome</keyword>
<feature type="region of interest" description="Disordered" evidence="1">
    <location>
        <begin position="95"/>
        <end position="131"/>
    </location>
</feature>
<evidence type="ECO:0000256" key="1">
    <source>
        <dbReference type="SAM" id="MobiDB-lite"/>
    </source>
</evidence>
<evidence type="ECO:0000259" key="2">
    <source>
        <dbReference type="Pfam" id="PF04195"/>
    </source>
</evidence>
<sequence length="301" mass="33112">MYSGNSRGISRNPSAPRSSPPQGSIPKWRPDSPVTVMDVETLAFFRLWTSVGAEVTYGNLTFSQTHDPFANIVLPHEIVQGVAGQVDAENLEEIGGSEGISTGGTISPKPLSVVHPSSSTTSLARDPPNIGVIRPIPQTTFGSQPGKIAKTTSTIPTIIRDSLPVSFSEEDLRNFRQHLSIPSEVEMCLPRDGDQVSKPVVDPSCSEGSFAPRWTTMYIESLNYGARFPFAPFTNDLLIVVNRAPRQRRPVGWLTITIFIVACRIAEIEPTMPLFFNMYNTSHSGTSHLFCICQRLYLFSR</sequence>
<reference evidence="3 4" key="1">
    <citation type="submission" date="2024-01" db="EMBL/GenBank/DDBJ databases">
        <title>The complete chloroplast genome sequence of Lithospermum erythrorhizon: insights into the phylogenetic relationship among Boraginaceae species and the maternal lineages of purple gromwells.</title>
        <authorList>
            <person name="Okada T."/>
            <person name="Watanabe K."/>
        </authorList>
    </citation>
    <scope>NUCLEOTIDE SEQUENCE [LARGE SCALE GENOMIC DNA]</scope>
</reference>
<accession>A0AAV3NHT1</accession>
<dbReference type="InterPro" id="IPR007321">
    <property type="entry name" value="Transposase_28"/>
</dbReference>
<feature type="region of interest" description="Disordered" evidence="1">
    <location>
        <begin position="1"/>
        <end position="32"/>
    </location>
</feature>
<feature type="domain" description="Transposase (putative) gypsy type" evidence="2">
    <location>
        <begin position="219"/>
        <end position="280"/>
    </location>
</feature>
<feature type="compositionally biased region" description="Low complexity" evidence="1">
    <location>
        <begin position="10"/>
        <end position="21"/>
    </location>
</feature>
<comment type="caution">
    <text evidence="3">The sequence shown here is derived from an EMBL/GenBank/DDBJ whole genome shotgun (WGS) entry which is preliminary data.</text>
</comment>
<proteinExistence type="predicted"/>